<comment type="caution">
    <text evidence="3">The sequence shown here is derived from an EMBL/GenBank/DDBJ whole genome shotgun (WGS) entry which is preliminary data.</text>
</comment>
<evidence type="ECO:0000256" key="2">
    <source>
        <dbReference type="SAM" id="SignalP"/>
    </source>
</evidence>
<gene>
    <name evidence="3" type="ORF">TWF694_005109</name>
</gene>
<name>A0AAV9WX58_9PEZI</name>
<dbReference type="EMBL" id="JAVHJO010000016">
    <property type="protein sequence ID" value="KAK6526526.1"/>
    <property type="molecule type" value="Genomic_DNA"/>
</dbReference>
<dbReference type="AlphaFoldDB" id="A0AAV9WX58"/>
<accession>A0AAV9WX58</accession>
<reference evidence="3 4" key="1">
    <citation type="submission" date="2019-10" db="EMBL/GenBank/DDBJ databases">
        <authorList>
            <person name="Palmer J.M."/>
        </authorList>
    </citation>
    <scope>NUCLEOTIDE SEQUENCE [LARGE SCALE GENOMIC DNA]</scope>
    <source>
        <strain evidence="3 4">TWF694</strain>
    </source>
</reference>
<feature type="region of interest" description="Disordered" evidence="1">
    <location>
        <begin position="106"/>
        <end position="150"/>
    </location>
</feature>
<evidence type="ECO:0000256" key="1">
    <source>
        <dbReference type="SAM" id="MobiDB-lite"/>
    </source>
</evidence>
<sequence>MQVLATLAVALNLAGAALALPQSASVTEANGPAACKTLYTVTSTYAATATTYLTLGKIPLEVPCGGCDIEYTTLWEGTSVDVQATTTIDSSTTRVPICARTQQAGANAAPAAASPTDSASASASASSSDSGDDGAQATPAATSAAADQDN</sequence>
<feature type="signal peptide" evidence="2">
    <location>
        <begin position="1"/>
        <end position="19"/>
    </location>
</feature>
<protein>
    <submittedName>
        <fullName evidence="3">Uncharacterized protein</fullName>
    </submittedName>
</protein>
<feature type="chain" id="PRO_5043900449" evidence="2">
    <location>
        <begin position="20"/>
        <end position="150"/>
    </location>
</feature>
<keyword evidence="2" id="KW-0732">Signal</keyword>
<proteinExistence type="predicted"/>
<evidence type="ECO:0000313" key="3">
    <source>
        <dbReference type="EMBL" id="KAK6526526.1"/>
    </source>
</evidence>
<dbReference type="Proteomes" id="UP001365542">
    <property type="component" value="Unassembled WGS sequence"/>
</dbReference>
<evidence type="ECO:0000313" key="4">
    <source>
        <dbReference type="Proteomes" id="UP001365542"/>
    </source>
</evidence>
<keyword evidence="4" id="KW-1185">Reference proteome</keyword>
<organism evidence="3 4">
    <name type="scientific">Orbilia ellipsospora</name>
    <dbReference type="NCBI Taxonomy" id="2528407"/>
    <lineage>
        <taxon>Eukaryota</taxon>
        <taxon>Fungi</taxon>
        <taxon>Dikarya</taxon>
        <taxon>Ascomycota</taxon>
        <taxon>Pezizomycotina</taxon>
        <taxon>Orbiliomycetes</taxon>
        <taxon>Orbiliales</taxon>
        <taxon>Orbiliaceae</taxon>
        <taxon>Orbilia</taxon>
    </lineage>
</organism>